<reference evidence="4" key="2">
    <citation type="submission" date="2022-10" db="EMBL/GenBank/DDBJ databases">
        <authorList>
            <person name="Trinh H.N."/>
        </authorList>
    </citation>
    <scope>NUCLEOTIDE SEQUENCE</scope>
    <source>
        <strain evidence="4">RN2-1</strain>
    </source>
</reference>
<dbReference type="SUPFAM" id="SSF53850">
    <property type="entry name" value="Periplasmic binding protein-like II"/>
    <property type="match status" value="1"/>
</dbReference>
<evidence type="ECO:0000256" key="2">
    <source>
        <dbReference type="SAM" id="SignalP"/>
    </source>
</evidence>
<gene>
    <name evidence="4" type="ORF">OL599_03920</name>
</gene>
<dbReference type="PANTHER" id="PTHR35936:SF17">
    <property type="entry name" value="ARGININE-BINDING EXTRACELLULAR PROTEIN ARTP"/>
    <property type="match status" value="1"/>
</dbReference>
<evidence type="ECO:0000259" key="3">
    <source>
        <dbReference type="SMART" id="SM00062"/>
    </source>
</evidence>
<evidence type="ECO:0000313" key="5">
    <source>
        <dbReference type="Proteomes" id="UP001165679"/>
    </source>
</evidence>
<dbReference type="AlphaFoldDB" id="A0AA41YHV2"/>
<name>A0AA41YHV2_9PROT</name>
<feature type="domain" description="Solute-binding protein family 3/N-terminal" evidence="3">
    <location>
        <begin position="38"/>
        <end position="266"/>
    </location>
</feature>
<sequence length="276" mass="28955">MTAAPRLTLAAALGLALALTVSLGTAQAASPSFVKSGSVTLCTDPTYAPMEFFEHAGDKEPVGFDIDLARALAKRWGAQLRIITMDFTGLLPGVQAQRCDFVVSGTFLTPERLKNFAGVPYLVSSMVLMAPAGAKGISKPEDLSGKTLSVQAGTQYEKRAHALSDELAAKGMAPITIQSYPGGADAIQQLTTGRAAAAITQDTEAAYRAVAQPGQFEVAYVYPATDQFGVYFAKSDADVKLVQADIAALRADGTVKQLAAKWHMPESDATAPVTNP</sequence>
<dbReference type="SMART" id="SM00062">
    <property type="entry name" value="PBPb"/>
    <property type="match status" value="1"/>
</dbReference>
<dbReference type="Gene3D" id="3.40.190.10">
    <property type="entry name" value="Periplasmic binding protein-like II"/>
    <property type="match status" value="2"/>
</dbReference>
<dbReference type="Proteomes" id="UP001165679">
    <property type="component" value="Unassembled WGS sequence"/>
</dbReference>
<keyword evidence="1 2" id="KW-0732">Signal</keyword>
<dbReference type="CDD" id="cd01004">
    <property type="entry name" value="PBP2_MidA_like"/>
    <property type="match status" value="1"/>
</dbReference>
<protein>
    <submittedName>
        <fullName evidence="4">ABC transporter substrate-binding protein</fullName>
    </submittedName>
</protein>
<keyword evidence="5" id="KW-1185">Reference proteome</keyword>
<organism evidence="4 5">
    <name type="scientific">Limobrevibacterium gyesilva</name>
    <dbReference type="NCBI Taxonomy" id="2991712"/>
    <lineage>
        <taxon>Bacteria</taxon>
        <taxon>Pseudomonadati</taxon>
        <taxon>Pseudomonadota</taxon>
        <taxon>Alphaproteobacteria</taxon>
        <taxon>Acetobacterales</taxon>
        <taxon>Acetobacteraceae</taxon>
        <taxon>Limobrevibacterium</taxon>
    </lineage>
</organism>
<dbReference type="InterPro" id="IPR001638">
    <property type="entry name" value="Solute-binding_3/MltF_N"/>
</dbReference>
<dbReference type="RefSeq" id="WP_264712285.1">
    <property type="nucleotide sequence ID" value="NZ_JAPDNT010000001.1"/>
</dbReference>
<proteinExistence type="predicted"/>
<feature type="chain" id="PRO_5041375750" evidence="2">
    <location>
        <begin position="29"/>
        <end position="276"/>
    </location>
</feature>
<evidence type="ECO:0000313" key="4">
    <source>
        <dbReference type="EMBL" id="MCW3473714.1"/>
    </source>
</evidence>
<dbReference type="EMBL" id="JAPDNT010000001">
    <property type="protein sequence ID" value="MCW3473714.1"/>
    <property type="molecule type" value="Genomic_DNA"/>
</dbReference>
<accession>A0AA41YHV2</accession>
<feature type="signal peptide" evidence="2">
    <location>
        <begin position="1"/>
        <end position="28"/>
    </location>
</feature>
<comment type="caution">
    <text evidence="4">The sequence shown here is derived from an EMBL/GenBank/DDBJ whole genome shotgun (WGS) entry which is preliminary data.</text>
</comment>
<evidence type="ECO:0000256" key="1">
    <source>
        <dbReference type="ARBA" id="ARBA00022729"/>
    </source>
</evidence>
<dbReference type="Pfam" id="PF00497">
    <property type="entry name" value="SBP_bac_3"/>
    <property type="match status" value="1"/>
</dbReference>
<dbReference type="PANTHER" id="PTHR35936">
    <property type="entry name" value="MEMBRANE-BOUND LYTIC MUREIN TRANSGLYCOSYLASE F"/>
    <property type="match status" value="1"/>
</dbReference>
<reference evidence="4" key="1">
    <citation type="submission" date="2022-09" db="EMBL/GenBank/DDBJ databases">
        <title>Rhodovastum sp. nov. RN2-1 isolated from soil in Seongnam, South Korea.</title>
        <authorList>
            <person name="Le N.T."/>
        </authorList>
    </citation>
    <scope>NUCLEOTIDE SEQUENCE</scope>
    <source>
        <strain evidence="4">RN2-1</strain>
    </source>
</reference>